<evidence type="ECO:0000313" key="2">
    <source>
        <dbReference type="EMBL" id="KAJ7687998.1"/>
    </source>
</evidence>
<feature type="compositionally biased region" description="Basic residues" evidence="1">
    <location>
        <begin position="144"/>
        <end position="153"/>
    </location>
</feature>
<protein>
    <submittedName>
        <fullName evidence="2">Uncharacterized protein</fullName>
    </submittedName>
</protein>
<evidence type="ECO:0000313" key="3">
    <source>
        <dbReference type="Proteomes" id="UP001221757"/>
    </source>
</evidence>
<feature type="compositionally biased region" description="Basic and acidic residues" evidence="1">
    <location>
        <begin position="88"/>
        <end position="100"/>
    </location>
</feature>
<comment type="caution">
    <text evidence="2">The sequence shown here is derived from an EMBL/GenBank/DDBJ whole genome shotgun (WGS) entry which is preliminary data.</text>
</comment>
<feature type="compositionally biased region" description="Basic and acidic residues" evidence="1">
    <location>
        <begin position="12"/>
        <end position="22"/>
    </location>
</feature>
<feature type="compositionally biased region" description="Basic residues" evidence="1">
    <location>
        <begin position="1"/>
        <end position="10"/>
    </location>
</feature>
<keyword evidence="3" id="KW-1185">Reference proteome</keyword>
<sequence length="171" mass="19797">MAPRVKRPPAPRKQEERKKGKYTENNPYAPPRPVRSSSEPDHRTASSESLQKEKMKGSRTSKAREEKAARQEHKHSVPAQMALAYGRAAHETRDQSGRGVADRRILPRLTYHSRYRMMKRAFLVRRSPYTHFSRHVRDREGNRRGGRTLHSRKAPYGAQVRSQFSPHPVVP</sequence>
<dbReference type="AlphaFoldDB" id="A0AAD7DBT5"/>
<dbReference type="Proteomes" id="UP001221757">
    <property type="component" value="Unassembled WGS sequence"/>
</dbReference>
<proteinExistence type="predicted"/>
<reference evidence="2" key="1">
    <citation type="submission" date="2023-03" db="EMBL/GenBank/DDBJ databases">
        <title>Massive genome expansion in bonnet fungi (Mycena s.s.) driven by repeated elements and novel gene families across ecological guilds.</title>
        <authorList>
            <consortium name="Lawrence Berkeley National Laboratory"/>
            <person name="Harder C.B."/>
            <person name="Miyauchi S."/>
            <person name="Viragh M."/>
            <person name="Kuo A."/>
            <person name="Thoen E."/>
            <person name="Andreopoulos B."/>
            <person name="Lu D."/>
            <person name="Skrede I."/>
            <person name="Drula E."/>
            <person name="Henrissat B."/>
            <person name="Morin E."/>
            <person name="Kohler A."/>
            <person name="Barry K."/>
            <person name="LaButti K."/>
            <person name="Morin E."/>
            <person name="Salamov A."/>
            <person name="Lipzen A."/>
            <person name="Mereny Z."/>
            <person name="Hegedus B."/>
            <person name="Baldrian P."/>
            <person name="Stursova M."/>
            <person name="Weitz H."/>
            <person name="Taylor A."/>
            <person name="Grigoriev I.V."/>
            <person name="Nagy L.G."/>
            <person name="Martin F."/>
            <person name="Kauserud H."/>
        </authorList>
    </citation>
    <scope>NUCLEOTIDE SEQUENCE</scope>
    <source>
        <strain evidence="2">CBHHK067</strain>
    </source>
</reference>
<feature type="region of interest" description="Disordered" evidence="1">
    <location>
        <begin position="136"/>
        <end position="171"/>
    </location>
</feature>
<gene>
    <name evidence="2" type="ORF">B0H17DRAFT_1135843</name>
</gene>
<evidence type="ECO:0000256" key="1">
    <source>
        <dbReference type="SAM" id="MobiDB-lite"/>
    </source>
</evidence>
<name>A0AAD7DBT5_MYCRO</name>
<feature type="region of interest" description="Disordered" evidence="1">
    <location>
        <begin position="1"/>
        <end position="100"/>
    </location>
</feature>
<accession>A0AAD7DBT5</accession>
<organism evidence="2 3">
    <name type="scientific">Mycena rosella</name>
    <name type="common">Pink bonnet</name>
    <name type="synonym">Agaricus rosellus</name>
    <dbReference type="NCBI Taxonomy" id="1033263"/>
    <lineage>
        <taxon>Eukaryota</taxon>
        <taxon>Fungi</taxon>
        <taxon>Dikarya</taxon>
        <taxon>Basidiomycota</taxon>
        <taxon>Agaricomycotina</taxon>
        <taxon>Agaricomycetes</taxon>
        <taxon>Agaricomycetidae</taxon>
        <taxon>Agaricales</taxon>
        <taxon>Marasmiineae</taxon>
        <taxon>Mycenaceae</taxon>
        <taxon>Mycena</taxon>
    </lineage>
</organism>
<feature type="compositionally biased region" description="Basic and acidic residues" evidence="1">
    <location>
        <begin position="38"/>
        <end position="75"/>
    </location>
</feature>
<dbReference type="EMBL" id="JARKIE010000082">
    <property type="protein sequence ID" value="KAJ7687998.1"/>
    <property type="molecule type" value="Genomic_DNA"/>
</dbReference>